<protein>
    <submittedName>
        <fullName evidence="1">Uncharacterized protein</fullName>
    </submittedName>
</protein>
<dbReference type="AlphaFoldDB" id="A0A4Z1FDL2"/>
<gene>
    <name evidence="1" type="ORF">BPAE_0149g00070</name>
</gene>
<dbReference type="EMBL" id="PQXI01000149">
    <property type="protein sequence ID" value="TGO22944.1"/>
    <property type="molecule type" value="Genomic_DNA"/>
</dbReference>
<sequence>MIWYHSRYFRGSYDSLLEYASYHGLQHLFCFRYPCVSYVNGLLKTPDPRLADLRWLPQTPTELKIRKKYTKASAARDNNFAEVLREGPARSAANTAETTQYTHFNHMALANSSTLTSPLLLAMSSPPLIQFY</sequence>
<keyword evidence="2" id="KW-1185">Reference proteome</keyword>
<name>A0A4Z1FDL2_9HELO</name>
<reference evidence="1 2" key="1">
    <citation type="submission" date="2017-12" db="EMBL/GenBank/DDBJ databases">
        <title>Comparative genomics of Botrytis spp.</title>
        <authorList>
            <person name="Valero-Jimenez C.A."/>
            <person name="Tapia P."/>
            <person name="Veloso J."/>
            <person name="Silva-Moreno E."/>
            <person name="Staats M."/>
            <person name="Valdes J.H."/>
            <person name="Van Kan J.A.L."/>
        </authorList>
    </citation>
    <scope>NUCLEOTIDE SEQUENCE [LARGE SCALE GENOMIC DNA]</scope>
    <source>
        <strain evidence="1 2">Bp0003</strain>
    </source>
</reference>
<evidence type="ECO:0000313" key="2">
    <source>
        <dbReference type="Proteomes" id="UP000297910"/>
    </source>
</evidence>
<accession>A0A4Z1FDL2</accession>
<evidence type="ECO:0000313" key="1">
    <source>
        <dbReference type="EMBL" id="TGO22944.1"/>
    </source>
</evidence>
<proteinExistence type="predicted"/>
<comment type="caution">
    <text evidence="1">The sequence shown here is derived from an EMBL/GenBank/DDBJ whole genome shotgun (WGS) entry which is preliminary data.</text>
</comment>
<organism evidence="1 2">
    <name type="scientific">Botrytis paeoniae</name>
    <dbReference type="NCBI Taxonomy" id="278948"/>
    <lineage>
        <taxon>Eukaryota</taxon>
        <taxon>Fungi</taxon>
        <taxon>Dikarya</taxon>
        <taxon>Ascomycota</taxon>
        <taxon>Pezizomycotina</taxon>
        <taxon>Leotiomycetes</taxon>
        <taxon>Helotiales</taxon>
        <taxon>Sclerotiniaceae</taxon>
        <taxon>Botrytis</taxon>
    </lineage>
</organism>
<dbReference type="Proteomes" id="UP000297910">
    <property type="component" value="Unassembled WGS sequence"/>
</dbReference>